<dbReference type="RefSeq" id="WP_066408693.1">
    <property type="nucleotide sequence ID" value="NZ_CP011390.1"/>
</dbReference>
<reference evidence="14" key="1">
    <citation type="submission" date="2015-01" db="EMBL/GenBank/DDBJ databases">
        <title>Flavisolibacter sp./LCS9/ whole genome sequencing.</title>
        <authorList>
            <person name="Kim M.K."/>
            <person name="Srinivasan S."/>
            <person name="Lee J.-J."/>
        </authorList>
    </citation>
    <scope>NUCLEOTIDE SEQUENCE [LARGE SCALE GENOMIC DNA]</scope>
    <source>
        <strain evidence="14">LCS9</strain>
    </source>
</reference>
<dbReference type="GO" id="GO:0005737">
    <property type="term" value="C:cytoplasm"/>
    <property type="evidence" value="ECO:0007669"/>
    <property type="project" value="UniProtKB-SubCell"/>
</dbReference>
<evidence type="ECO:0000256" key="1">
    <source>
        <dbReference type="ARBA" id="ARBA00004496"/>
    </source>
</evidence>
<keyword evidence="8" id="KW-0547">Nucleotide-binding</keyword>
<dbReference type="Pfam" id="PF01300">
    <property type="entry name" value="Sua5_yciO_yrdC"/>
    <property type="match status" value="1"/>
</dbReference>
<reference evidence="13 14" key="2">
    <citation type="journal article" date="2016" name="Int. J. Syst. Evol. Microbiol.">
        <title>Flavisolibacter tropicus sp. nov., isolated from tropical soil.</title>
        <authorList>
            <person name="Lee J.J."/>
            <person name="Kang M.S."/>
            <person name="Kim G.S."/>
            <person name="Lee C.S."/>
            <person name="Lim S."/>
            <person name="Lee J."/>
            <person name="Roh S.H."/>
            <person name="Kang H."/>
            <person name="Ha J.M."/>
            <person name="Bae S."/>
            <person name="Jung H.Y."/>
            <person name="Kim M.K."/>
        </authorList>
    </citation>
    <scope>NUCLEOTIDE SEQUENCE [LARGE SCALE GENOMIC DNA]</scope>
    <source>
        <strain evidence="13 14">LCS9</strain>
    </source>
</reference>
<dbReference type="PANTHER" id="PTHR17490">
    <property type="entry name" value="SUA5"/>
    <property type="match status" value="1"/>
</dbReference>
<dbReference type="Gene3D" id="3.90.870.10">
    <property type="entry name" value="DHBP synthase"/>
    <property type="match status" value="1"/>
</dbReference>
<comment type="subcellular location">
    <subcellularLocation>
        <location evidence="1">Cytoplasm</location>
    </subcellularLocation>
</comment>
<dbReference type="EC" id="2.7.7.87" evidence="3"/>
<accession>A0A172U185</accession>
<keyword evidence="6" id="KW-0819">tRNA processing</keyword>
<protein>
    <recommendedName>
        <fullName evidence="10">L-threonylcarbamoyladenylate synthase</fullName>
        <ecNumber evidence="3">2.7.7.87</ecNumber>
    </recommendedName>
    <alternativeName>
        <fullName evidence="10">L-threonylcarbamoyladenylate synthase</fullName>
    </alternativeName>
</protein>
<name>A0A172U185_9BACT</name>
<evidence type="ECO:0000256" key="7">
    <source>
        <dbReference type="ARBA" id="ARBA00022695"/>
    </source>
</evidence>
<dbReference type="GO" id="GO:0006450">
    <property type="term" value="P:regulation of translational fidelity"/>
    <property type="evidence" value="ECO:0007669"/>
    <property type="project" value="TreeGrafter"/>
</dbReference>
<evidence type="ECO:0000256" key="3">
    <source>
        <dbReference type="ARBA" id="ARBA00012584"/>
    </source>
</evidence>
<comment type="catalytic activity">
    <reaction evidence="11">
        <text>L-threonine + hydrogencarbonate + ATP = L-threonylcarbamoyladenylate + diphosphate + H2O</text>
        <dbReference type="Rhea" id="RHEA:36407"/>
        <dbReference type="ChEBI" id="CHEBI:15377"/>
        <dbReference type="ChEBI" id="CHEBI:17544"/>
        <dbReference type="ChEBI" id="CHEBI:30616"/>
        <dbReference type="ChEBI" id="CHEBI:33019"/>
        <dbReference type="ChEBI" id="CHEBI:57926"/>
        <dbReference type="ChEBI" id="CHEBI:73682"/>
        <dbReference type="EC" id="2.7.7.87"/>
    </reaction>
</comment>
<organism evidence="13 14">
    <name type="scientific">Flavisolibacter tropicus</name>
    <dbReference type="NCBI Taxonomy" id="1492898"/>
    <lineage>
        <taxon>Bacteria</taxon>
        <taxon>Pseudomonadati</taxon>
        <taxon>Bacteroidota</taxon>
        <taxon>Chitinophagia</taxon>
        <taxon>Chitinophagales</taxon>
        <taxon>Chitinophagaceae</taxon>
        <taxon>Flavisolibacter</taxon>
    </lineage>
</organism>
<gene>
    <name evidence="13" type="ORF">SY85_24010</name>
</gene>
<dbReference type="AlphaFoldDB" id="A0A172U185"/>
<evidence type="ECO:0000256" key="5">
    <source>
        <dbReference type="ARBA" id="ARBA00022679"/>
    </source>
</evidence>
<sequence>MAEFFEDDIKRAIDVMQRGGVILYPTDTIWGLGCDATNEQAIKRIYEIKQRDDSKSLIVLMAEEKDVLQYVAAPDLAVFDFLEEQERPTTIVYEHAVGLPHNLVATDGSIGIRLTQDLFCRHLIKRFKKPIVSTSANISGEPSPQTFGDISPAIKEQVDYIVSWRQDDVAPALPSQIIKWNNDGTRIVIRS</sequence>
<keyword evidence="7" id="KW-0548">Nucleotidyltransferase</keyword>
<dbReference type="GO" id="GO:0005524">
    <property type="term" value="F:ATP binding"/>
    <property type="evidence" value="ECO:0007669"/>
    <property type="project" value="UniProtKB-KW"/>
</dbReference>
<keyword evidence="9" id="KW-0067">ATP-binding</keyword>
<dbReference type="InterPro" id="IPR050156">
    <property type="entry name" value="TC-AMP_synthase_SUA5"/>
</dbReference>
<keyword evidence="4" id="KW-0963">Cytoplasm</keyword>
<dbReference type="SUPFAM" id="SSF55821">
    <property type="entry name" value="YrdC/RibB"/>
    <property type="match status" value="1"/>
</dbReference>
<dbReference type="EMBL" id="CP011390">
    <property type="protein sequence ID" value="ANE53080.1"/>
    <property type="molecule type" value="Genomic_DNA"/>
</dbReference>
<evidence type="ECO:0000256" key="4">
    <source>
        <dbReference type="ARBA" id="ARBA00022490"/>
    </source>
</evidence>
<evidence type="ECO:0000313" key="14">
    <source>
        <dbReference type="Proteomes" id="UP000077177"/>
    </source>
</evidence>
<evidence type="ECO:0000256" key="6">
    <source>
        <dbReference type="ARBA" id="ARBA00022694"/>
    </source>
</evidence>
<evidence type="ECO:0000313" key="13">
    <source>
        <dbReference type="EMBL" id="ANE53080.1"/>
    </source>
</evidence>
<dbReference type="KEGG" id="fla:SY85_24010"/>
<proteinExistence type="inferred from homology"/>
<dbReference type="GO" id="GO:0003725">
    <property type="term" value="F:double-stranded RNA binding"/>
    <property type="evidence" value="ECO:0007669"/>
    <property type="project" value="InterPro"/>
</dbReference>
<evidence type="ECO:0000259" key="12">
    <source>
        <dbReference type="PROSITE" id="PS51163"/>
    </source>
</evidence>
<evidence type="ECO:0000256" key="9">
    <source>
        <dbReference type="ARBA" id="ARBA00022840"/>
    </source>
</evidence>
<feature type="domain" description="YrdC-like" evidence="12">
    <location>
        <begin position="6"/>
        <end position="191"/>
    </location>
</feature>
<dbReference type="NCBIfam" id="TIGR00057">
    <property type="entry name" value="L-threonylcarbamoyladenylate synthase"/>
    <property type="match status" value="1"/>
</dbReference>
<evidence type="ECO:0000256" key="10">
    <source>
        <dbReference type="ARBA" id="ARBA00029774"/>
    </source>
</evidence>
<dbReference type="InterPro" id="IPR017945">
    <property type="entry name" value="DHBP_synth_RibB-like_a/b_dom"/>
</dbReference>
<dbReference type="STRING" id="1492898.SY85_24010"/>
<dbReference type="GO" id="GO:0008033">
    <property type="term" value="P:tRNA processing"/>
    <property type="evidence" value="ECO:0007669"/>
    <property type="project" value="UniProtKB-KW"/>
</dbReference>
<dbReference type="PATRIC" id="fig|1492898.3.peg.5218"/>
<comment type="similarity">
    <text evidence="2">Belongs to the SUA5 family.</text>
</comment>
<dbReference type="PANTHER" id="PTHR17490:SF16">
    <property type="entry name" value="THREONYLCARBAMOYL-AMP SYNTHASE"/>
    <property type="match status" value="1"/>
</dbReference>
<dbReference type="Proteomes" id="UP000077177">
    <property type="component" value="Chromosome"/>
</dbReference>
<evidence type="ECO:0000256" key="11">
    <source>
        <dbReference type="ARBA" id="ARBA00048366"/>
    </source>
</evidence>
<dbReference type="OrthoDB" id="9814580at2"/>
<dbReference type="PROSITE" id="PS51163">
    <property type="entry name" value="YRDC"/>
    <property type="match status" value="1"/>
</dbReference>
<keyword evidence="5" id="KW-0808">Transferase</keyword>
<dbReference type="InterPro" id="IPR006070">
    <property type="entry name" value="Sua5-like_dom"/>
</dbReference>
<evidence type="ECO:0000256" key="2">
    <source>
        <dbReference type="ARBA" id="ARBA00007663"/>
    </source>
</evidence>
<evidence type="ECO:0000256" key="8">
    <source>
        <dbReference type="ARBA" id="ARBA00022741"/>
    </source>
</evidence>
<dbReference type="GO" id="GO:0000049">
    <property type="term" value="F:tRNA binding"/>
    <property type="evidence" value="ECO:0007669"/>
    <property type="project" value="TreeGrafter"/>
</dbReference>
<keyword evidence="14" id="KW-1185">Reference proteome</keyword>
<dbReference type="GO" id="GO:0061710">
    <property type="term" value="F:L-threonylcarbamoyladenylate synthase"/>
    <property type="evidence" value="ECO:0007669"/>
    <property type="project" value="UniProtKB-EC"/>
</dbReference>